<dbReference type="STRING" id="133381.A0A2T9Z936"/>
<feature type="transmembrane region" description="Helical" evidence="1">
    <location>
        <begin position="53"/>
        <end position="72"/>
    </location>
</feature>
<keyword evidence="1" id="KW-0812">Transmembrane</keyword>
<name>A0A2T9Z936_9FUNG</name>
<keyword evidence="1" id="KW-0472">Membrane</keyword>
<protein>
    <submittedName>
        <fullName evidence="2">Uncharacterized protein</fullName>
    </submittedName>
</protein>
<sequence length="194" mass="21713">MNTLPFLRNFPKNILHWSLFTGFMVFGNSQPVLYPRAVETRSFGQFSKDSGSIWAFIAVPCILGFLLILNFMKNRGILFAASDENPTRTSCFESTACNTSSPNGASSDTTSVQTRYTQNNNGGQKKKVHHLNPEDLDMYPILPISEAINVKEGCIPDTPVELQKEYPELNSGEESSLTNCNFCLEKIKMTDEVR</sequence>
<keyword evidence="1" id="KW-1133">Transmembrane helix</keyword>
<evidence type="ECO:0000256" key="1">
    <source>
        <dbReference type="SAM" id="Phobius"/>
    </source>
</evidence>
<proteinExistence type="predicted"/>
<organism evidence="2 3">
    <name type="scientific">Smittium megazygosporum</name>
    <dbReference type="NCBI Taxonomy" id="133381"/>
    <lineage>
        <taxon>Eukaryota</taxon>
        <taxon>Fungi</taxon>
        <taxon>Fungi incertae sedis</taxon>
        <taxon>Zoopagomycota</taxon>
        <taxon>Kickxellomycotina</taxon>
        <taxon>Harpellomycetes</taxon>
        <taxon>Harpellales</taxon>
        <taxon>Legeriomycetaceae</taxon>
        <taxon>Smittium</taxon>
    </lineage>
</organism>
<dbReference type="EMBL" id="MBFS01001355">
    <property type="protein sequence ID" value="PVV01113.1"/>
    <property type="molecule type" value="Genomic_DNA"/>
</dbReference>
<gene>
    <name evidence="2" type="ORF">BB560_004481</name>
</gene>
<comment type="caution">
    <text evidence="2">The sequence shown here is derived from an EMBL/GenBank/DDBJ whole genome shotgun (WGS) entry which is preliminary data.</text>
</comment>
<feature type="transmembrane region" description="Helical" evidence="1">
    <location>
        <begin position="14"/>
        <end position="33"/>
    </location>
</feature>
<dbReference type="Proteomes" id="UP000245609">
    <property type="component" value="Unassembled WGS sequence"/>
</dbReference>
<reference evidence="2 3" key="1">
    <citation type="journal article" date="2018" name="MBio">
        <title>Comparative Genomics Reveals the Core Gene Toolbox for the Fungus-Insect Symbiosis.</title>
        <authorList>
            <person name="Wang Y."/>
            <person name="Stata M."/>
            <person name="Wang W."/>
            <person name="Stajich J.E."/>
            <person name="White M.M."/>
            <person name="Moncalvo J.M."/>
        </authorList>
    </citation>
    <scope>NUCLEOTIDE SEQUENCE [LARGE SCALE GENOMIC DNA]</scope>
    <source>
        <strain evidence="2 3">SC-DP-2</strain>
    </source>
</reference>
<dbReference type="AlphaFoldDB" id="A0A2T9Z936"/>
<accession>A0A2T9Z936</accession>
<evidence type="ECO:0000313" key="2">
    <source>
        <dbReference type="EMBL" id="PVV01113.1"/>
    </source>
</evidence>
<keyword evidence="3" id="KW-1185">Reference proteome</keyword>
<evidence type="ECO:0000313" key="3">
    <source>
        <dbReference type="Proteomes" id="UP000245609"/>
    </source>
</evidence>
<feature type="non-terminal residue" evidence="2">
    <location>
        <position position="194"/>
    </location>
</feature>